<dbReference type="HOGENOM" id="CLU_2165772_0_0_5"/>
<keyword evidence="1" id="KW-0614">Plasmid</keyword>
<organism evidence="1 2">
    <name type="scientific">Azospirillum lipoferum (strain 4B)</name>
    <dbReference type="NCBI Taxonomy" id="862719"/>
    <lineage>
        <taxon>Bacteria</taxon>
        <taxon>Pseudomonadati</taxon>
        <taxon>Pseudomonadota</taxon>
        <taxon>Alphaproteobacteria</taxon>
        <taxon>Rhodospirillales</taxon>
        <taxon>Azospirillaceae</taxon>
        <taxon>Azospirillum</taxon>
    </lineage>
</organism>
<keyword evidence="2" id="KW-1185">Reference proteome</keyword>
<protein>
    <submittedName>
        <fullName evidence="1">Uncharacterized protein</fullName>
    </submittedName>
</protein>
<gene>
    <name evidence="1" type="ordered locus">AZOLI_p30388</name>
</gene>
<dbReference type="AlphaFoldDB" id="G7ZFD3"/>
<name>G7ZFD3_AZOL4</name>
<proteinExistence type="predicted"/>
<sequence>MQSINELFLHSIANIFFSPTKTSSKSILEFLLMALLTLLNLCLNPIELFPMIPARLIIKNSSSLDFAELCWSQDGTVIKFFRKSSPNSFPSGNKHLGGTCSFDVERLLHI</sequence>
<dbReference type="Proteomes" id="UP000005667">
    <property type="component" value="Plasmid AZO_p3"/>
</dbReference>
<geneLocation type="plasmid" evidence="1 2">
    <name>AZO_p3</name>
</geneLocation>
<accession>G7ZFD3</accession>
<evidence type="ECO:0000313" key="1">
    <source>
        <dbReference type="EMBL" id="CBS90215.1"/>
    </source>
</evidence>
<reference evidence="2" key="1">
    <citation type="journal article" date="2011" name="PLoS Genet.">
        <title>Azospirillum genomes reveal transition of bacteria from aquatic to terrestrial environments.</title>
        <authorList>
            <person name="Wisniewski-Dye F."/>
            <person name="Borziak K."/>
            <person name="Khalsa-Moyers G."/>
            <person name="Alexandre G."/>
            <person name="Sukharnikov L.O."/>
            <person name="Wuichet K."/>
            <person name="Hurst G.B."/>
            <person name="McDonald W.H."/>
            <person name="Robertson J.S."/>
            <person name="Barbe V."/>
            <person name="Calteau A."/>
            <person name="Rouy Z."/>
            <person name="Mangenot S."/>
            <person name="Prigent-Combaret C."/>
            <person name="Normand P."/>
            <person name="Boyer M."/>
            <person name="Siguier P."/>
            <person name="Dessaux Y."/>
            <person name="Elmerich C."/>
            <person name="Condemine G."/>
            <person name="Krishnen G."/>
            <person name="Kennedy I."/>
            <person name="Paterson A.H."/>
            <person name="Gonzalez V."/>
            <person name="Mavingui P."/>
            <person name="Zhulin I.B."/>
        </authorList>
    </citation>
    <scope>NUCLEOTIDE SEQUENCE [LARGE SCALE GENOMIC DNA]</scope>
    <source>
        <strain evidence="2">4B</strain>
    </source>
</reference>
<dbReference type="EMBL" id="FQ311871">
    <property type="protein sequence ID" value="CBS90215.1"/>
    <property type="molecule type" value="Genomic_DNA"/>
</dbReference>
<evidence type="ECO:0000313" key="2">
    <source>
        <dbReference type="Proteomes" id="UP000005667"/>
    </source>
</evidence>
<dbReference type="KEGG" id="ali:AZOLI_p30388"/>